<dbReference type="Pfam" id="PF07714">
    <property type="entry name" value="PK_Tyr_Ser-Thr"/>
    <property type="match status" value="1"/>
</dbReference>
<gene>
    <name evidence="22" type="ORF">R1flu_023773</name>
</gene>
<feature type="binding site" evidence="19">
    <location>
        <position position="709"/>
    </location>
    <ligand>
        <name>ATP</name>
        <dbReference type="ChEBI" id="CHEBI:30616"/>
    </ligand>
</feature>
<dbReference type="PROSITE" id="PS50011">
    <property type="entry name" value="PROTEIN_KINASE_DOM"/>
    <property type="match status" value="1"/>
</dbReference>
<dbReference type="Pfam" id="PF08263">
    <property type="entry name" value="LRRNT_2"/>
    <property type="match status" value="1"/>
</dbReference>
<dbReference type="EMBL" id="JBHFFA010000007">
    <property type="protein sequence ID" value="KAL2612081.1"/>
    <property type="molecule type" value="Genomic_DNA"/>
</dbReference>
<accession>A0ABD1XT04</accession>
<evidence type="ECO:0000313" key="22">
    <source>
        <dbReference type="EMBL" id="KAL2612081.1"/>
    </source>
</evidence>
<dbReference type="InterPro" id="IPR017441">
    <property type="entry name" value="Protein_kinase_ATP_BS"/>
</dbReference>
<name>A0ABD1XT04_9MARC</name>
<dbReference type="SUPFAM" id="SSF56112">
    <property type="entry name" value="Protein kinase-like (PK-like)"/>
    <property type="match status" value="1"/>
</dbReference>
<keyword evidence="4" id="KW-1003">Cell membrane</keyword>
<keyword evidence="9" id="KW-0732">Signal</keyword>
<comment type="catalytic activity">
    <reaction evidence="17">
        <text>L-threonyl-[protein] + ATP = O-phospho-L-threonyl-[protein] + ADP + H(+)</text>
        <dbReference type="Rhea" id="RHEA:46608"/>
        <dbReference type="Rhea" id="RHEA-COMP:11060"/>
        <dbReference type="Rhea" id="RHEA-COMP:11605"/>
        <dbReference type="ChEBI" id="CHEBI:15378"/>
        <dbReference type="ChEBI" id="CHEBI:30013"/>
        <dbReference type="ChEBI" id="CHEBI:30616"/>
        <dbReference type="ChEBI" id="CHEBI:61977"/>
        <dbReference type="ChEBI" id="CHEBI:456216"/>
        <dbReference type="EC" id="2.7.11.1"/>
    </reaction>
</comment>
<dbReference type="Gene3D" id="3.80.10.10">
    <property type="entry name" value="Ribonuclease Inhibitor"/>
    <property type="match status" value="3"/>
</dbReference>
<reference evidence="22 23" key="1">
    <citation type="submission" date="2024-09" db="EMBL/GenBank/DDBJ databases">
        <title>Chromosome-scale assembly of Riccia fluitans.</title>
        <authorList>
            <person name="Paukszto L."/>
            <person name="Sawicki J."/>
            <person name="Karawczyk K."/>
            <person name="Piernik-Szablinska J."/>
            <person name="Szczecinska M."/>
            <person name="Mazdziarz M."/>
        </authorList>
    </citation>
    <scope>NUCLEOTIDE SEQUENCE [LARGE SCALE GENOMIC DNA]</scope>
    <source>
        <strain evidence="22">Rf_01</strain>
        <tissue evidence="22">Aerial parts of the thallus</tissue>
    </source>
</reference>
<dbReference type="SUPFAM" id="SSF52058">
    <property type="entry name" value="L domain-like"/>
    <property type="match status" value="1"/>
</dbReference>
<dbReference type="CDD" id="cd14066">
    <property type="entry name" value="STKc_IRAK"/>
    <property type="match status" value="1"/>
</dbReference>
<dbReference type="PROSITE" id="PS00108">
    <property type="entry name" value="PROTEIN_KINASE_ST"/>
    <property type="match status" value="1"/>
</dbReference>
<dbReference type="InterPro" id="IPR013210">
    <property type="entry name" value="LRR_N_plant-typ"/>
</dbReference>
<dbReference type="Proteomes" id="UP001605036">
    <property type="component" value="Unassembled WGS sequence"/>
</dbReference>
<evidence type="ECO:0000256" key="9">
    <source>
        <dbReference type="ARBA" id="ARBA00022729"/>
    </source>
</evidence>
<keyword evidence="14 20" id="KW-1133">Transmembrane helix</keyword>
<keyword evidence="5" id="KW-0723">Serine/threonine-protein kinase</keyword>
<evidence type="ECO:0000256" key="11">
    <source>
        <dbReference type="ARBA" id="ARBA00022741"/>
    </source>
</evidence>
<dbReference type="InterPro" id="IPR000719">
    <property type="entry name" value="Prot_kinase_dom"/>
</dbReference>
<dbReference type="FunFam" id="3.80.10.10:FF:000542">
    <property type="entry name" value="Leucine-rich repeat protein kinase family protein"/>
    <property type="match status" value="1"/>
</dbReference>
<dbReference type="PANTHER" id="PTHR45974">
    <property type="entry name" value="RECEPTOR-LIKE PROTEIN 55"/>
    <property type="match status" value="1"/>
</dbReference>
<dbReference type="InterPro" id="IPR008271">
    <property type="entry name" value="Ser/Thr_kinase_AS"/>
</dbReference>
<comment type="catalytic activity">
    <reaction evidence="18">
        <text>L-seryl-[protein] + ATP = O-phospho-L-seryl-[protein] + ADP + H(+)</text>
        <dbReference type="Rhea" id="RHEA:17989"/>
        <dbReference type="Rhea" id="RHEA-COMP:9863"/>
        <dbReference type="Rhea" id="RHEA-COMP:11604"/>
        <dbReference type="ChEBI" id="CHEBI:15378"/>
        <dbReference type="ChEBI" id="CHEBI:29999"/>
        <dbReference type="ChEBI" id="CHEBI:30616"/>
        <dbReference type="ChEBI" id="CHEBI:83421"/>
        <dbReference type="ChEBI" id="CHEBI:456216"/>
        <dbReference type="EC" id="2.7.11.1"/>
    </reaction>
</comment>
<sequence>MKLGLDMVLRPGRSTKPERWHNMTVFVNRNGLVVAAALLAFWSGCFLQPADAQTNPRDLTALVALGKAWSGSSALSTWAGTDPCGDHWTGITCDGNGNVTQLELTYRNISGTIPSTIGDLSALESLDLSNNRELSGKLPAELGNLTNLKSLSIQQCSISGPIPVELSNLLQLEFLALMDNQMVGTIPGQIGRLSKLYWFDISQNQIGGSLPVSSGKDGVGLDNLTSIKHFHFNNNTMTGDIPPEIFGLSKLIHLLLDSNGFSGTIPNNNSNSILIMRLNDNRLSGPIPSVWTNMTSLVEIHISNNQLTGTFPDLSNLTNLRLLDASNNVLFDPQPIPTFLATGTTNLLTLSMAKCNLEGSIPSGLFSSPFLQKVDLSDNNLNDTLTFGSIGKNLQYVDLEDNKIDDINTAAANGVNIQTILLRGNPVCTSTLLKVEQFCVADSGSTTSYPQLPFCGGKDCSGGQVLHSRLCICGDAMICQMRLNSPPFQIVNQDIIGQLTKELAHLFSENASQTENLPRVPNQVFLVTDQLSIESANITGNSRMNFTLAIFPPTGRDWRTQEVDYIVTFFYNNSVHLPKTQGPYSILGYTYPIFGLPSNKSSLGTGALVGIIVAAAFVVLLLAFVGVYAFRQKRRAEKAEVITRPFASWGTKSGKDDGAAPKLMGARYFSLNDLKKATGNFAERNVIGVGGYGKVYKGTLPDGEVVAVKRAQEGSMQGKEEFKNEIELLSRVHHKNLVSLLGFCYDKDHNEQMLIYQFMPSGTLRDHLLGRLRDPLTWQTRLNIALGSAMGLSYLHEQASPPVIHRDIKSTNILLDDKLVARVADFGLSKTAPPDGSKGHVSTQVKGTLGYLDPEYYMTQQLTEKSDVYSFGVVLLELLTARAPIENNKYIVREVRETLEKGGVAALRAMLDGHIKDCPSNELEDFLQLALHCVEEASKNRPTMDEVQKELERICGHSLSSSVGVGAGGLAKDLYGDDFLGRSRETQFQYSGGFTQLN</sequence>
<dbReference type="FunFam" id="3.30.200.20:FF:000542">
    <property type="entry name" value="Receptor-like serine/threonine-protein kinase At4g25390"/>
    <property type="match status" value="1"/>
</dbReference>
<evidence type="ECO:0000256" key="18">
    <source>
        <dbReference type="ARBA" id="ARBA00048679"/>
    </source>
</evidence>
<evidence type="ECO:0000313" key="23">
    <source>
        <dbReference type="Proteomes" id="UP001605036"/>
    </source>
</evidence>
<feature type="transmembrane region" description="Helical" evidence="20">
    <location>
        <begin position="607"/>
        <end position="630"/>
    </location>
</feature>
<keyword evidence="6" id="KW-0433">Leucine-rich repeat</keyword>
<dbReference type="InterPro" id="IPR001611">
    <property type="entry name" value="Leu-rich_rpt"/>
</dbReference>
<keyword evidence="23" id="KW-1185">Reference proteome</keyword>
<dbReference type="FunFam" id="1.10.510.10:FF:000453">
    <property type="entry name" value="LRR receptor-like serine/threonine-protein kinase HSL2"/>
    <property type="match status" value="1"/>
</dbReference>
<protein>
    <recommendedName>
        <fullName evidence="3">non-specific serine/threonine protein kinase</fullName>
        <ecNumber evidence="3">2.7.11.1</ecNumber>
    </recommendedName>
</protein>
<keyword evidence="7" id="KW-0808">Transferase</keyword>
<dbReference type="InterPro" id="IPR032675">
    <property type="entry name" value="LRR_dom_sf"/>
</dbReference>
<dbReference type="GO" id="GO:0004674">
    <property type="term" value="F:protein serine/threonine kinase activity"/>
    <property type="evidence" value="ECO:0007669"/>
    <property type="project" value="UniProtKB-KW"/>
</dbReference>
<evidence type="ECO:0000256" key="13">
    <source>
        <dbReference type="ARBA" id="ARBA00022840"/>
    </source>
</evidence>
<dbReference type="Gene3D" id="3.30.200.20">
    <property type="entry name" value="Phosphorylase Kinase, domain 1"/>
    <property type="match status" value="1"/>
</dbReference>
<evidence type="ECO:0000256" key="2">
    <source>
        <dbReference type="ARBA" id="ARBA00008684"/>
    </source>
</evidence>
<evidence type="ECO:0000256" key="6">
    <source>
        <dbReference type="ARBA" id="ARBA00022614"/>
    </source>
</evidence>
<evidence type="ECO:0000256" key="1">
    <source>
        <dbReference type="ARBA" id="ARBA00004162"/>
    </source>
</evidence>
<evidence type="ECO:0000259" key="21">
    <source>
        <dbReference type="PROSITE" id="PS50011"/>
    </source>
</evidence>
<evidence type="ECO:0000256" key="5">
    <source>
        <dbReference type="ARBA" id="ARBA00022527"/>
    </source>
</evidence>
<evidence type="ECO:0000256" key="19">
    <source>
        <dbReference type="PROSITE-ProRule" id="PRU10141"/>
    </source>
</evidence>
<dbReference type="AlphaFoldDB" id="A0ABD1XT04"/>
<keyword evidence="13 19" id="KW-0067">ATP-binding</keyword>
<evidence type="ECO:0000256" key="15">
    <source>
        <dbReference type="ARBA" id="ARBA00023136"/>
    </source>
</evidence>
<proteinExistence type="inferred from homology"/>
<keyword evidence="11 19" id="KW-0547">Nucleotide-binding</keyword>
<keyword evidence="16" id="KW-0325">Glycoprotein</keyword>
<keyword evidence="15 20" id="KW-0472">Membrane</keyword>
<evidence type="ECO:0000256" key="20">
    <source>
        <dbReference type="SAM" id="Phobius"/>
    </source>
</evidence>
<keyword evidence="12" id="KW-0418">Kinase</keyword>
<comment type="similarity">
    <text evidence="2">Belongs to the protein kinase superfamily. Ser/Thr protein kinase family.</text>
</comment>
<comment type="caution">
    <text evidence="22">The sequence shown here is derived from an EMBL/GenBank/DDBJ whole genome shotgun (WGS) entry which is preliminary data.</text>
</comment>
<evidence type="ECO:0000256" key="8">
    <source>
        <dbReference type="ARBA" id="ARBA00022692"/>
    </source>
</evidence>
<evidence type="ECO:0000256" key="7">
    <source>
        <dbReference type="ARBA" id="ARBA00022679"/>
    </source>
</evidence>
<dbReference type="GO" id="GO:0005524">
    <property type="term" value="F:ATP binding"/>
    <property type="evidence" value="ECO:0007669"/>
    <property type="project" value="UniProtKB-UniRule"/>
</dbReference>
<dbReference type="FunFam" id="3.80.10.10:FF:000363">
    <property type="entry name" value="Leucine-rich repeat family protein"/>
    <property type="match status" value="1"/>
</dbReference>
<evidence type="ECO:0000256" key="3">
    <source>
        <dbReference type="ARBA" id="ARBA00012513"/>
    </source>
</evidence>
<feature type="domain" description="Protein kinase" evidence="21">
    <location>
        <begin position="681"/>
        <end position="960"/>
    </location>
</feature>
<dbReference type="GO" id="GO:0005886">
    <property type="term" value="C:plasma membrane"/>
    <property type="evidence" value="ECO:0007669"/>
    <property type="project" value="UniProtKB-SubCell"/>
</dbReference>
<dbReference type="PANTHER" id="PTHR45974:SF266">
    <property type="entry name" value="LEUCINE-RICH REPEAT RECEPTOR PROTEIN KINASE HPCA1"/>
    <property type="match status" value="1"/>
</dbReference>
<evidence type="ECO:0000256" key="10">
    <source>
        <dbReference type="ARBA" id="ARBA00022737"/>
    </source>
</evidence>
<evidence type="ECO:0000256" key="16">
    <source>
        <dbReference type="ARBA" id="ARBA00023180"/>
    </source>
</evidence>
<evidence type="ECO:0000256" key="4">
    <source>
        <dbReference type="ARBA" id="ARBA00022475"/>
    </source>
</evidence>
<keyword evidence="10" id="KW-0677">Repeat</keyword>
<evidence type="ECO:0000256" key="12">
    <source>
        <dbReference type="ARBA" id="ARBA00022777"/>
    </source>
</evidence>
<evidence type="ECO:0000256" key="17">
    <source>
        <dbReference type="ARBA" id="ARBA00047899"/>
    </source>
</evidence>
<dbReference type="SMART" id="SM00220">
    <property type="entry name" value="S_TKc"/>
    <property type="match status" value="1"/>
</dbReference>
<keyword evidence="8 20" id="KW-0812">Transmembrane</keyword>
<evidence type="ECO:0000256" key="14">
    <source>
        <dbReference type="ARBA" id="ARBA00022989"/>
    </source>
</evidence>
<dbReference type="Pfam" id="PF00560">
    <property type="entry name" value="LRR_1"/>
    <property type="match status" value="2"/>
</dbReference>
<dbReference type="Gene3D" id="1.10.510.10">
    <property type="entry name" value="Transferase(Phosphotransferase) domain 1"/>
    <property type="match status" value="1"/>
</dbReference>
<organism evidence="22 23">
    <name type="scientific">Riccia fluitans</name>
    <dbReference type="NCBI Taxonomy" id="41844"/>
    <lineage>
        <taxon>Eukaryota</taxon>
        <taxon>Viridiplantae</taxon>
        <taxon>Streptophyta</taxon>
        <taxon>Embryophyta</taxon>
        <taxon>Marchantiophyta</taxon>
        <taxon>Marchantiopsida</taxon>
        <taxon>Marchantiidae</taxon>
        <taxon>Marchantiales</taxon>
        <taxon>Ricciaceae</taxon>
        <taxon>Riccia</taxon>
    </lineage>
</organism>
<dbReference type="InterPro" id="IPR001245">
    <property type="entry name" value="Ser-Thr/Tyr_kinase_cat_dom"/>
</dbReference>
<dbReference type="PROSITE" id="PS00107">
    <property type="entry name" value="PROTEIN_KINASE_ATP"/>
    <property type="match status" value="1"/>
</dbReference>
<dbReference type="InterPro" id="IPR011009">
    <property type="entry name" value="Kinase-like_dom_sf"/>
</dbReference>
<comment type="subcellular location">
    <subcellularLocation>
        <location evidence="1">Cell membrane</location>
        <topology evidence="1">Single-pass membrane protein</topology>
    </subcellularLocation>
</comment>
<dbReference type="EC" id="2.7.11.1" evidence="3"/>